<evidence type="ECO:0000256" key="11">
    <source>
        <dbReference type="ARBA" id="ARBA00022827"/>
    </source>
</evidence>
<feature type="active site" description="Proton donor" evidence="20">
    <location>
        <position position="240"/>
    </location>
</feature>
<reference evidence="23" key="1">
    <citation type="submission" date="2016-10" db="EMBL/GenBank/DDBJ databases">
        <authorList>
            <person name="Varghese N."/>
            <person name="Submissions S."/>
        </authorList>
    </citation>
    <scope>NUCLEOTIDE SEQUENCE [LARGE SCALE GENOMIC DNA]</scope>
    <source>
        <strain evidence="23">DSM 18887</strain>
    </source>
</reference>
<keyword evidence="12 20" id="KW-0521">NADP</keyword>
<comment type="function">
    <text evidence="2 20">Cell wall formation.</text>
</comment>
<dbReference type="EMBL" id="FOGB01000006">
    <property type="protein sequence ID" value="SEQ69006.1"/>
    <property type="molecule type" value="Genomic_DNA"/>
</dbReference>
<dbReference type="Proteomes" id="UP000198749">
    <property type="component" value="Unassembled WGS sequence"/>
</dbReference>
<dbReference type="AlphaFoldDB" id="A0A1H9I371"/>
<evidence type="ECO:0000256" key="14">
    <source>
        <dbReference type="ARBA" id="ARBA00022984"/>
    </source>
</evidence>
<dbReference type="InterPro" id="IPR016167">
    <property type="entry name" value="FAD-bd_PCMH_sub1"/>
</dbReference>
<evidence type="ECO:0000256" key="15">
    <source>
        <dbReference type="ARBA" id="ARBA00023002"/>
    </source>
</evidence>
<keyword evidence="16 20" id="KW-0131">Cell cycle</keyword>
<evidence type="ECO:0000256" key="12">
    <source>
        <dbReference type="ARBA" id="ARBA00022857"/>
    </source>
</evidence>
<dbReference type="Pfam" id="PF02873">
    <property type="entry name" value="MurB_C"/>
    <property type="match status" value="1"/>
</dbReference>
<dbReference type="EC" id="1.3.1.98" evidence="6 20"/>
<evidence type="ECO:0000256" key="6">
    <source>
        <dbReference type="ARBA" id="ARBA00012518"/>
    </source>
</evidence>
<dbReference type="GO" id="GO:0071555">
    <property type="term" value="P:cell wall organization"/>
    <property type="evidence" value="ECO:0007669"/>
    <property type="project" value="UniProtKB-KW"/>
</dbReference>
<dbReference type="GO" id="GO:0009252">
    <property type="term" value="P:peptidoglycan biosynthetic process"/>
    <property type="evidence" value="ECO:0007669"/>
    <property type="project" value="UniProtKB-UniRule"/>
</dbReference>
<comment type="subcellular location">
    <subcellularLocation>
        <location evidence="3 20">Cytoplasm</location>
    </subcellularLocation>
</comment>
<dbReference type="PANTHER" id="PTHR21071">
    <property type="entry name" value="UDP-N-ACETYLENOLPYRUVOYLGLUCOSAMINE REDUCTASE"/>
    <property type="match status" value="1"/>
</dbReference>
<dbReference type="GO" id="GO:0008360">
    <property type="term" value="P:regulation of cell shape"/>
    <property type="evidence" value="ECO:0007669"/>
    <property type="project" value="UniProtKB-KW"/>
</dbReference>
<keyword evidence="11 20" id="KW-0274">FAD</keyword>
<dbReference type="Gene3D" id="3.90.78.10">
    <property type="entry name" value="UDP-N-acetylenolpyruvoylglucosamine reductase, C-terminal domain"/>
    <property type="match status" value="1"/>
</dbReference>
<keyword evidence="10 20" id="KW-0285">Flavoprotein</keyword>
<keyword evidence="23" id="KW-1185">Reference proteome</keyword>
<dbReference type="SUPFAM" id="SSF56194">
    <property type="entry name" value="Uridine diphospho-N-Acetylenolpyruvylglucosamine reductase, MurB, C-terminal domain"/>
    <property type="match status" value="1"/>
</dbReference>
<dbReference type="InterPro" id="IPR036318">
    <property type="entry name" value="FAD-bd_PCMH-like_sf"/>
</dbReference>
<evidence type="ECO:0000256" key="8">
    <source>
        <dbReference type="ARBA" id="ARBA00022490"/>
    </source>
</evidence>
<protein>
    <recommendedName>
        <fullName evidence="7 20">UDP-N-acetylenolpyruvoylglucosamine reductase</fullName>
        <ecNumber evidence="6 20">1.3.1.98</ecNumber>
    </recommendedName>
    <alternativeName>
        <fullName evidence="18 20">UDP-N-acetylmuramate dehydrogenase</fullName>
    </alternativeName>
</protein>
<evidence type="ECO:0000313" key="23">
    <source>
        <dbReference type="Proteomes" id="UP000198749"/>
    </source>
</evidence>
<dbReference type="SUPFAM" id="SSF56176">
    <property type="entry name" value="FAD-binding/transporter-associated domain-like"/>
    <property type="match status" value="1"/>
</dbReference>
<keyword evidence="15 20" id="KW-0560">Oxidoreductase</keyword>
<dbReference type="InterPro" id="IPR016169">
    <property type="entry name" value="FAD-bd_PCMH_sub2"/>
</dbReference>
<sequence length="341" mass="37514">MSLLFQENVSLKPYNSFGFDVSARYFALLDSAEQLGDVRDFVQQHNMPVLFIGGGSNLVLTADLDQLVVVNRIQGMQITPGQDGELLVTAGGGQDWHGFVRWCLEQGAYGLENLSLIPGTVGAAPVQNIGAYGVEIKDRMVGLEAFDLETGQQVYFATAECQFDYRDSIFKSRFPGRYLITSVTFALSSEFNPVLHYGGIAQQLEARNMTEIEPIQLSDLICEVRNSKLPQPELLGNAGSFFKNPVIPEQQAEQLQKDFPQMVVFADKPGYCKLAAGWLIDQLGWKGRREGGAGVYEKQALVLVNHGSATGAEIVELAGAIQADVYKQFGVMLEIEPRCYP</sequence>
<comment type="pathway">
    <text evidence="4 20">Cell wall biogenesis; peptidoglycan biosynthesis.</text>
</comment>
<keyword evidence="17 20" id="KW-0961">Cell wall biogenesis/degradation</keyword>
<evidence type="ECO:0000256" key="16">
    <source>
        <dbReference type="ARBA" id="ARBA00023306"/>
    </source>
</evidence>
<dbReference type="InterPro" id="IPR016166">
    <property type="entry name" value="FAD-bd_PCMH"/>
</dbReference>
<dbReference type="Pfam" id="PF01565">
    <property type="entry name" value="FAD_binding_4"/>
    <property type="match status" value="1"/>
</dbReference>
<evidence type="ECO:0000256" key="17">
    <source>
        <dbReference type="ARBA" id="ARBA00023316"/>
    </source>
</evidence>
<dbReference type="NCBIfam" id="NF000755">
    <property type="entry name" value="PRK00046.1"/>
    <property type="match status" value="1"/>
</dbReference>
<evidence type="ECO:0000313" key="22">
    <source>
        <dbReference type="EMBL" id="SEQ69006.1"/>
    </source>
</evidence>
<dbReference type="InterPro" id="IPR036635">
    <property type="entry name" value="MurB_C_sf"/>
</dbReference>
<dbReference type="InterPro" id="IPR003170">
    <property type="entry name" value="MurB"/>
</dbReference>
<evidence type="ECO:0000256" key="1">
    <source>
        <dbReference type="ARBA" id="ARBA00001974"/>
    </source>
</evidence>
<gene>
    <name evidence="20" type="primary">murB</name>
    <name evidence="22" type="ORF">SAMN03080615_02399</name>
</gene>
<evidence type="ECO:0000256" key="13">
    <source>
        <dbReference type="ARBA" id="ARBA00022960"/>
    </source>
</evidence>
<dbReference type="GO" id="GO:0071949">
    <property type="term" value="F:FAD binding"/>
    <property type="evidence" value="ECO:0007669"/>
    <property type="project" value="InterPro"/>
</dbReference>
<proteinExistence type="inferred from homology"/>
<dbReference type="STRING" id="355243.SAMN03080615_02399"/>
<accession>A0A1H9I371</accession>
<dbReference type="Gene3D" id="3.30.43.10">
    <property type="entry name" value="Uridine Diphospho-n-acetylenolpyruvylglucosamine Reductase, domain 2"/>
    <property type="match status" value="1"/>
</dbReference>
<evidence type="ECO:0000256" key="18">
    <source>
        <dbReference type="ARBA" id="ARBA00031026"/>
    </source>
</evidence>
<dbReference type="GO" id="GO:0005829">
    <property type="term" value="C:cytosol"/>
    <property type="evidence" value="ECO:0007669"/>
    <property type="project" value="TreeGrafter"/>
</dbReference>
<evidence type="ECO:0000256" key="20">
    <source>
        <dbReference type="HAMAP-Rule" id="MF_00037"/>
    </source>
</evidence>
<dbReference type="NCBIfam" id="TIGR00179">
    <property type="entry name" value="murB"/>
    <property type="match status" value="1"/>
</dbReference>
<comment type="cofactor">
    <cofactor evidence="1 20">
        <name>FAD</name>
        <dbReference type="ChEBI" id="CHEBI:57692"/>
    </cofactor>
</comment>
<name>A0A1H9I371_9GAMM</name>
<dbReference type="GO" id="GO:0008762">
    <property type="term" value="F:UDP-N-acetylmuramate dehydrogenase activity"/>
    <property type="evidence" value="ECO:0007669"/>
    <property type="project" value="UniProtKB-UniRule"/>
</dbReference>
<evidence type="ECO:0000256" key="5">
    <source>
        <dbReference type="ARBA" id="ARBA00010485"/>
    </source>
</evidence>
<evidence type="ECO:0000256" key="19">
    <source>
        <dbReference type="ARBA" id="ARBA00048914"/>
    </source>
</evidence>
<evidence type="ECO:0000256" key="2">
    <source>
        <dbReference type="ARBA" id="ARBA00003921"/>
    </source>
</evidence>
<feature type="active site" evidence="20">
    <location>
        <position position="166"/>
    </location>
</feature>
<evidence type="ECO:0000256" key="10">
    <source>
        <dbReference type="ARBA" id="ARBA00022630"/>
    </source>
</evidence>
<dbReference type="OrthoDB" id="9804753at2"/>
<keyword evidence="14 20" id="KW-0573">Peptidoglycan synthesis</keyword>
<feature type="active site" evidence="20">
    <location>
        <position position="336"/>
    </location>
</feature>
<dbReference type="Gene3D" id="3.30.465.10">
    <property type="match status" value="1"/>
</dbReference>
<evidence type="ECO:0000256" key="4">
    <source>
        <dbReference type="ARBA" id="ARBA00004752"/>
    </source>
</evidence>
<evidence type="ECO:0000256" key="7">
    <source>
        <dbReference type="ARBA" id="ARBA00015188"/>
    </source>
</evidence>
<evidence type="ECO:0000256" key="9">
    <source>
        <dbReference type="ARBA" id="ARBA00022618"/>
    </source>
</evidence>
<dbReference type="PANTHER" id="PTHR21071:SF4">
    <property type="entry name" value="UDP-N-ACETYLENOLPYRUVOYLGLUCOSAMINE REDUCTASE"/>
    <property type="match status" value="1"/>
</dbReference>
<dbReference type="HAMAP" id="MF_00037">
    <property type="entry name" value="MurB"/>
    <property type="match status" value="1"/>
</dbReference>
<dbReference type="InterPro" id="IPR011601">
    <property type="entry name" value="MurB_C"/>
</dbReference>
<organism evidence="22 23">
    <name type="scientific">Amphritea atlantica</name>
    <dbReference type="NCBI Taxonomy" id="355243"/>
    <lineage>
        <taxon>Bacteria</taxon>
        <taxon>Pseudomonadati</taxon>
        <taxon>Pseudomonadota</taxon>
        <taxon>Gammaproteobacteria</taxon>
        <taxon>Oceanospirillales</taxon>
        <taxon>Oceanospirillaceae</taxon>
        <taxon>Amphritea</taxon>
    </lineage>
</organism>
<comment type="similarity">
    <text evidence="5 20">Belongs to the MurB family.</text>
</comment>
<dbReference type="InterPro" id="IPR006094">
    <property type="entry name" value="Oxid_FAD_bind_N"/>
</dbReference>
<evidence type="ECO:0000256" key="3">
    <source>
        <dbReference type="ARBA" id="ARBA00004496"/>
    </source>
</evidence>
<keyword evidence="9 20" id="KW-0132">Cell division</keyword>
<comment type="catalytic activity">
    <reaction evidence="19 20">
        <text>UDP-N-acetyl-alpha-D-muramate + NADP(+) = UDP-N-acetyl-3-O-(1-carboxyvinyl)-alpha-D-glucosamine + NADPH + H(+)</text>
        <dbReference type="Rhea" id="RHEA:12248"/>
        <dbReference type="ChEBI" id="CHEBI:15378"/>
        <dbReference type="ChEBI" id="CHEBI:57783"/>
        <dbReference type="ChEBI" id="CHEBI:58349"/>
        <dbReference type="ChEBI" id="CHEBI:68483"/>
        <dbReference type="ChEBI" id="CHEBI:70757"/>
        <dbReference type="EC" id="1.3.1.98"/>
    </reaction>
</comment>
<dbReference type="UniPathway" id="UPA00219"/>
<dbReference type="GO" id="GO:0051301">
    <property type="term" value="P:cell division"/>
    <property type="evidence" value="ECO:0007669"/>
    <property type="project" value="UniProtKB-KW"/>
</dbReference>
<feature type="domain" description="FAD-binding PCMH-type" evidence="21">
    <location>
        <begin position="18"/>
        <end position="190"/>
    </location>
</feature>
<dbReference type="RefSeq" id="WP_091358371.1">
    <property type="nucleotide sequence ID" value="NZ_AP025284.1"/>
</dbReference>
<keyword evidence="8 20" id="KW-0963">Cytoplasm</keyword>
<dbReference type="PROSITE" id="PS51387">
    <property type="entry name" value="FAD_PCMH"/>
    <property type="match status" value="1"/>
</dbReference>
<evidence type="ECO:0000259" key="21">
    <source>
        <dbReference type="PROSITE" id="PS51387"/>
    </source>
</evidence>
<keyword evidence="13 20" id="KW-0133">Cell shape</keyword>